<dbReference type="EMBL" id="CAKKNE010000004">
    <property type="protein sequence ID" value="CAH0374051.1"/>
    <property type="molecule type" value="Genomic_DNA"/>
</dbReference>
<name>A0A8J2X4C6_9STRA</name>
<dbReference type="AlphaFoldDB" id="A0A8J2X4C6"/>
<keyword evidence="2" id="KW-1185">Reference proteome</keyword>
<evidence type="ECO:0000313" key="2">
    <source>
        <dbReference type="Proteomes" id="UP000789595"/>
    </source>
</evidence>
<accession>A0A8J2X4C6</accession>
<sequence length="342" mass="38252">MASADLEKAWRCALQHDVVELASFCSFASASKTALRCASDAEVDTLRWRPEFQRRFPFLSSTQSRTLSVARSAKIWQGEECRFSTCWRRTYLSCVQTKLRSVRLREGTFNTMLQHYVQTGQFDRACKEVEQGGAAFEDFDTALGLALRPAELLTPDLAPERDAARGLFVASVLASQSRPLSEGADGGYVRGALPPAASHLHVSAVRTILTSQWFRASTVEYRRTQINQAIDLSRLAFDIDSAVRQHPQRMLQEGQPGYDRNAPWVTTLSFLRSMSDDYRENLCVLYRCATTIGEMLRGVADQKAGDDVAGIDARLELLRIATANLEENAGYVHDGNEWVRAE</sequence>
<protein>
    <submittedName>
        <fullName evidence="1">Uncharacterized protein</fullName>
    </submittedName>
</protein>
<comment type="caution">
    <text evidence="1">The sequence shown here is derived from an EMBL/GenBank/DDBJ whole genome shotgun (WGS) entry which is preliminary data.</text>
</comment>
<evidence type="ECO:0000313" key="1">
    <source>
        <dbReference type="EMBL" id="CAH0374051.1"/>
    </source>
</evidence>
<proteinExistence type="predicted"/>
<organism evidence="1 2">
    <name type="scientific">Pelagomonas calceolata</name>
    <dbReference type="NCBI Taxonomy" id="35677"/>
    <lineage>
        <taxon>Eukaryota</taxon>
        <taxon>Sar</taxon>
        <taxon>Stramenopiles</taxon>
        <taxon>Ochrophyta</taxon>
        <taxon>Pelagophyceae</taxon>
        <taxon>Pelagomonadales</taxon>
        <taxon>Pelagomonadaceae</taxon>
        <taxon>Pelagomonas</taxon>
    </lineage>
</organism>
<dbReference type="Proteomes" id="UP000789595">
    <property type="component" value="Unassembled WGS sequence"/>
</dbReference>
<gene>
    <name evidence="1" type="ORF">PECAL_4P13090</name>
</gene>
<reference evidence="1" key="1">
    <citation type="submission" date="2021-11" db="EMBL/GenBank/DDBJ databases">
        <authorList>
            <consortium name="Genoscope - CEA"/>
            <person name="William W."/>
        </authorList>
    </citation>
    <scope>NUCLEOTIDE SEQUENCE</scope>
</reference>